<name>A0A5C6LJW9_9BACT</name>
<evidence type="ECO:0000313" key="5">
    <source>
        <dbReference type="Proteomes" id="UP000318815"/>
    </source>
</evidence>
<protein>
    <submittedName>
        <fullName evidence="4">Response regulator</fullName>
    </submittedName>
</protein>
<accession>A0A5C6LJW9</accession>
<evidence type="ECO:0000259" key="3">
    <source>
        <dbReference type="PROSITE" id="PS50110"/>
    </source>
</evidence>
<organism evidence="4 5">
    <name type="scientific">Chitinophaga pinensis</name>
    <dbReference type="NCBI Taxonomy" id="79329"/>
    <lineage>
        <taxon>Bacteria</taxon>
        <taxon>Pseudomonadati</taxon>
        <taxon>Bacteroidota</taxon>
        <taxon>Chitinophagia</taxon>
        <taxon>Chitinophagales</taxon>
        <taxon>Chitinophagaceae</taxon>
        <taxon>Chitinophaga</taxon>
    </lineage>
</organism>
<dbReference type="PROSITE" id="PS50110">
    <property type="entry name" value="RESPONSE_REGULATORY"/>
    <property type="match status" value="1"/>
</dbReference>
<dbReference type="SUPFAM" id="SSF52172">
    <property type="entry name" value="CheY-like"/>
    <property type="match status" value="1"/>
</dbReference>
<dbReference type="PANTHER" id="PTHR43547:SF2">
    <property type="entry name" value="HYBRID SIGNAL TRANSDUCTION HISTIDINE KINASE C"/>
    <property type="match status" value="1"/>
</dbReference>
<feature type="modified residue" description="4-aspartylphosphate" evidence="2">
    <location>
        <position position="59"/>
    </location>
</feature>
<keyword evidence="5" id="KW-1185">Reference proteome</keyword>
<dbReference type="GO" id="GO:0000155">
    <property type="term" value="F:phosphorelay sensor kinase activity"/>
    <property type="evidence" value="ECO:0007669"/>
    <property type="project" value="TreeGrafter"/>
</dbReference>
<gene>
    <name evidence="4" type="ORF">FEF09_28025</name>
</gene>
<dbReference type="RefSeq" id="WP_146308153.1">
    <property type="nucleotide sequence ID" value="NZ_VOHS01000064.1"/>
</dbReference>
<dbReference type="PANTHER" id="PTHR43547">
    <property type="entry name" value="TWO-COMPONENT HISTIDINE KINASE"/>
    <property type="match status" value="1"/>
</dbReference>
<keyword evidence="1 2" id="KW-0597">Phosphoprotein</keyword>
<sequence>EGDHSQSSLATILVVDDNSELREFLKGALLPTYHIIEASDGQIGFEKAKSELPDIIISDVMMPVLDGIAFCKMVKDNLEKVIFRLSC</sequence>
<feature type="non-terminal residue" evidence="4">
    <location>
        <position position="1"/>
    </location>
</feature>
<feature type="domain" description="Response regulatory" evidence="3">
    <location>
        <begin position="11"/>
        <end position="87"/>
    </location>
</feature>
<dbReference type="InterPro" id="IPR011006">
    <property type="entry name" value="CheY-like_superfamily"/>
</dbReference>
<dbReference type="Pfam" id="PF00072">
    <property type="entry name" value="Response_reg"/>
    <property type="match status" value="1"/>
</dbReference>
<evidence type="ECO:0000313" key="4">
    <source>
        <dbReference type="EMBL" id="TWV92778.1"/>
    </source>
</evidence>
<dbReference type="InterPro" id="IPR001789">
    <property type="entry name" value="Sig_transdc_resp-reg_receiver"/>
</dbReference>
<reference evidence="4 5" key="1">
    <citation type="submission" date="2019-08" db="EMBL/GenBank/DDBJ databases">
        <title>Whole genome sequencing of chitin degrading bacteria Chitinophaga pinensis YS16.</title>
        <authorList>
            <person name="Singh R.P."/>
            <person name="Manchanda G."/>
            <person name="Maurya I.K."/>
            <person name="Joshi N.K."/>
            <person name="Srivastava A.K."/>
        </authorList>
    </citation>
    <scope>NUCLEOTIDE SEQUENCE [LARGE SCALE GENOMIC DNA]</scope>
    <source>
        <strain evidence="4 5">YS-16</strain>
    </source>
</reference>
<dbReference type="OrthoDB" id="9809670at2"/>
<dbReference type="Gene3D" id="3.40.50.2300">
    <property type="match status" value="1"/>
</dbReference>
<proteinExistence type="predicted"/>
<dbReference type="AlphaFoldDB" id="A0A5C6LJW9"/>
<evidence type="ECO:0000256" key="2">
    <source>
        <dbReference type="PROSITE-ProRule" id="PRU00169"/>
    </source>
</evidence>
<evidence type="ECO:0000256" key="1">
    <source>
        <dbReference type="ARBA" id="ARBA00022553"/>
    </source>
</evidence>
<dbReference type="Proteomes" id="UP000318815">
    <property type="component" value="Unassembled WGS sequence"/>
</dbReference>
<comment type="caution">
    <text evidence="4">The sequence shown here is derived from an EMBL/GenBank/DDBJ whole genome shotgun (WGS) entry which is preliminary data.</text>
</comment>
<dbReference type="EMBL" id="VOHS01000064">
    <property type="protein sequence ID" value="TWV92778.1"/>
    <property type="molecule type" value="Genomic_DNA"/>
</dbReference>